<dbReference type="SUPFAM" id="SSF48435">
    <property type="entry name" value="Bacterial muramidases"/>
    <property type="match status" value="1"/>
</dbReference>
<dbReference type="Gene3D" id="1.10.530.10">
    <property type="match status" value="1"/>
</dbReference>
<dbReference type="Proteomes" id="UP000056750">
    <property type="component" value="Chromosome"/>
</dbReference>
<gene>
    <name evidence="5" type="ORF">AVL57_03930</name>
</gene>
<evidence type="ECO:0000256" key="1">
    <source>
        <dbReference type="ARBA" id="ARBA00007734"/>
    </source>
</evidence>
<dbReference type="InterPro" id="IPR012289">
    <property type="entry name" value="Lytic_TGlycosylase_superhlx_L"/>
</dbReference>
<dbReference type="InterPro" id="IPR008258">
    <property type="entry name" value="Transglycosylase_SLT_dom_1"/>
</dbReference>
<proteinExistence type="inferred from homology"/>
<dbReference type="EMBL" id="CP013926">
    <property type="protein sequence ID" value="AMJ73202.1"/>
    <property type="molecule type" value="Genomic_DNA"/>
</dbReference>
<evidence type="ECO:0000259" key="3">
    <source>
        <dbReference type="Pfam" id="PF01464"/>
    </source>
</evidence>
<evidence type="ECO:0000313" key="6">
    <source>
        <dbReference type="Proteomes" id="UP000056750"/>
    </source>
</evidence>
<dbReference type="Pfam" id="PF14718">
    <property type="entry name" value="SLT_L"/>
    <property type="match status" value="1"/>
</dbReference>
<dbReference type="Gene3D" id="1.25.20.10">
    <property type="entry name" value="Bacterial muramidases"/>
    <property type="match status" value="1"/>
</dbReference>
<protein>
    <submittedName>
        <fullName evidence="5">Murein transglycosylase</fullName>
    </submittedName>
</protein>
<name>A0ABM5YFH7_9ALTE</name>
<evidence type="ECO:0000313" key="5">
    <source>
        <dbReference type="EMBL" id="AMJ73202.1"/>
    </source>
</evidence>
<evidence type="ECO:0000259" key="4">
    <source>
        <dbReference type="Pfam" id="PF14718"/>
    </source>
</evidence>
<organism evidence="5 6">
    <name type="scientific">Alteromonas stellipolaris</name>
    <dbReference type="NCBI Taxonomy" id="233316"/>
    <lineage>
        <taxon>Bacteria</taxon>
        <taxon>Pseudomonadati</taxon>
        <taxon>Pseudomonadota</taxon>
        <taxon>Gammaproteobacteria</taxon>
        <taxon>Alteromonadales</taxon>
        <taxon>Alteromonadaceae</taxon>
        <taxon>Alteromonas/Salinimonas group</taxon>
        <taxon>Alteromonas</taxon>
    </lineage>
</organism>
<accession>A0ABM5YFH7</accession>
<sequence length="696" mass="79665">MQQGVGVHIVSNKVGVSFLLKAVTFFKRLPMLKSFHVFTLVAISSSFQLSHAQVSPLFPDDIYADERARFLILEKSLRTLPKRRLEDLDAEIYGLANYPLYPYLLRLRLERTMSLKTQREVEQFLEDYAGQPVSYGLRYRWLNYLASRGHENAFLSSYRNGMGAKLTCQALGYKLKRTDNPKPVLTEVDPLWYSGQSQPDECDPLFAKWRSNGLMTPDKVVKRIAIAAKEDNRRIIPYLKRQLPSSHQYLADAWSSVSRDVSLVNRTRLFPMKHKHNEAEILTWGIEKLAWRNPKAAMKAYDTYAPKNIFSVPELHIIQRAIALSATLDFLPEAHEWLDKADIEGASDDVKLWHVSFLLRAKQWQRVVDVIDAASPELQQEENYRYWKARALEELGNVMQATVMYQQLANERNYYGFMASARINSQPNLSHTPAPRVQSAVQAIANTPATQRAMEFYRLERSTEARREWRYLLSNLPDSQVTDAGVLAYEWGIYDQAIISFAKSGYWDDVERRFPLAFESQFSEKSEAYDVSKAFAMAIARRESSFMVDAVSPVGAAGLMQLMPGTAQYLAKEKVSRNTLFQVDDNLDYGVQYLRYLGDKLNNNPVLVSASYNAGWRKVLEWLPAGEALPVDIWIENIPYKETRSYVKAVLAYQYIYEHQLGENKNVFPQLTQDVIPSSSAVSTHPVTGTLQLAPR</sequence>
<dbReference type="CDD" id="cd13401">
    <property type="entry name" value="Slt70-like"/>
    <property type="match status" value="1"/>
</dbReference>
<keyword evidence="6" id="KW-1185">Reference proteome</keyword>
<evidence type="ECO:0000256" key="2">
    <source>
        <dbReference type="ARBA" id="ARBA00022729"/>
    </source>
</evidence>
<reference evidence="5 6" key="1">
    <citation type="submission" date="2015-12" db="EMBL/GenBank/DDBJ databases">
        <title>Intraspecies pangenome expansion in the marine bacterium Alteromonas.</title>
        <authorList>
            <person name="Lopez-Perez M."/>
            <person name="Rodriguez-Valera F."/>
        </authorList>
    </citation>
    <scope>NUCLEOTIDE SEQUENCE [LARGE SCALE GENOMIC DNA]</scope>
    <source>
        <strain evidence="5 6">LMG 21861</strain>
    </source>
</reference>
<feature type="domain" description="Transglycosylase SLT" evidence="3">
    <location>
        <begin position="522"/>
        <end position="623"/>
    </location>
</feature>
<keyword evidence="2" id="KW-0732">Signal</keyword>
<comment type="similarity">
    <text evidence="1">Belongs to the transglycosylase Slt family.</text>
</comment>
<dbReference type="Pfam" id="PF01464">
    <property type="entry name" value="SLT"/>
    <property type="match status" value="1"/>
</dbReference>
<dbReference type="InterPro" id="IPR008939">
    <property type="entry name" value="Lytic_TGlycosylase_superhlx_U"/>
</dbReference>
<dbReference type="PANTHER" id="PTHR37423:SF5">
    <property type="entry name" value="SOLUBLE LYTIC MUREIN TRANSGLYCOSYLASE"/>
    <property type="match status" value="1"/>
</dbReference>
<dbReference type="InterPro" id="IPR037061">
    <property type="entry name" value="Lytic_TGlycoase_superhlx_L_sf"/>
</dbReference>
<dbReference type="SUPFAM" id="SSF53955">
    <property type="entry name" value="Lysozyme-like"/>
    <property type="match status" value="1"/>
</dbReference>
<dbReference type="InterPro" id="IPR023346">
    <property type="entry name" value="Lysozyme-like_dom_sf"/>
</dbReference>
<dbReference type="PANTHER" id="PTHR37423">
    <property type="entry name" value="SOLUBLE LYTIC MUREIN TRANSGLYCOSYLASE-RELATED"/>
    <property type="match status" value="1"/>
</dbReference>
<feature type="domain" description="Lytic transglycosylase superhelical linker" evidence="4">
    <location>
        <begin position="444"/>
        <end position="510"/>
    </location>
</feature>
<dbReference type="Gene3D" id="1.10.1240.20">
    <property type="entry name" value="Lytic transglycosylase, superhelical linker domain"/>
    <property type="match status" value="1"/>
</dbReference>